<feature type="signal peptide" evidence="1">
    <location>
        <begin position="1"/>
        <end position="17"/>
    </location>
</feature>
<dbReference type="EMBL" id="CAJJDN010000165">
    <property type="protein sequence ID" value="CAD8126120.1"/>
    <property type="molecule type" value="Genomic_DNA"/>
</dbReference>
<dbReference type="AlphaFoldDB" id="A0A8S1RGM8"/>
<name>A0A8S1RGM8_9CILI</name>
<gene>
    <name evidence="3" type="ORF">PSON_ATCC_30995.1.T1650013</name>
</gene>
<protein>
    <recommendedName>
        <fullName evidence="2">H-type lectin domain-containing protein</fullName>
    </recommendedName>
</protein>
<sequence>MNKLIYILCILLSIANGFITNDSGSKSGIEPGNSCQNSYSTTLTIPFSQQFENIPQVIIILTRWTLYYGSTEFKLQITSTTTSNFQVQISCPHTQVFYVYFNWYAIDDQRVQVINQFNFANPVTQTFSHHNPNALYGFISPISFGGNGLIDCNLQITSITKTTVTVGLSGQAGKIENLKQIGYQIILGIQEVFDILSIQTTALYNSGNNNLQANKWLLTPIVAVTNPPNDSIRLWIKYTTTSTTISYNIETWGYPYSPNTHNKIWMSYAINEQFTKMLLLTVRISQKFDKSSITSPSIQLQMPQINESYSSNGVYTATFDQSQTPVQMNVQMKCFNGKKIKSLFSKCNNCPENKNYLFSHFCHSNINQISYFAKFTPTKQAHNEIKITISDSEINIAHVVYNQIKTEAQILNILLINA</sequence>
<dbReference type="Pfam" id="PF09458">
    <property type="entry name" value="H_lectin"/>
    <property type="match status" value="1"/>
</dbReference>
<reference evidence="3" key="1">
    <citation type="submission" date="2021-01" db="EMBL/GenBank/DDBJ databases">
        <authorList>
            <consortium name="Genoscope - CEA"/>
            <person name="William W."/>
        </authorList>
    </citation>
    <scope>NUCLEOTIDE SEQUENCE</scope>
</reference>
<evidence type="ECO:0000256" key="1">
    <source>
        <dbReference type="SAM" id="SignalP"/>
    </source>
</evidence>
<dbReference type="GO" id="GO:0030246">
    <property type="term" value="F:carbohydrate binding"/>
    <property type="evidence" value="ECO:0007669"/>
    <property type="project" value="InterPro"/>
</dbReference>
<feature type="domain" description="H-type lectin" evidence="2">
    <location>
        <begin position="44"/>
        <end position="106"/>
    </location>
</feature>
<evidence type="ECO:0000259" key="2">
    <source>
        <dbReference type="Pfam" id="PF09458"/>
    </source>
</evidence>
<dbReference type="GO" id="GO:0007155">
    <property type="term" value="P:cell adhesion"/>
    <property type="evidence" value="ECO:0007669"/>
    <property type="project" value="InterPro"/>
</dbReference>
<evidence type="ECO:0000313" key="3">
    <source>
        <dbReference type="EMBL" id="CAD8126120.1"/>
    </source>
</evidence>
<comment type="caution">
    <text evidence="3">The sequence shown here is derived from an EMBL/GenBank/DDBJ whole genome shotgun (WGS) entry which is preliminary data.</text>
</comment>
<proteinExistence type="predicted"/>
<keyword evidence="4" id="KW-1185">Reference proteome</keyword>
<dbReference type="Proteomes" id="UP000692954">
    <property type="component" value="Unassembled WGS sequence"/>
</dbReference>
<keyword evidence="1" id="KW-0732">Signal</keyword>
<accession>A0A8S1RGM8</accession>
<organism evidence="3 4">
    <name type="scientific">Paramecium sonneborni</name>
    <dbReference type="NCBI Taxonomy" id="65129"/>
    <lineage>
        <taxon>Eukaryota</taxon>
        <taxon>Sar</taxon>
        <taxon>Alveolata</taxon>
        <taxon>Ciliophora</taxon>
        <taxon>Intramacronucleata</taxon>
        <taxon>Oligohymenophorea</taxon>
        <taxon>Peniculida</taxon>
        <taxon>Parameciidae</taxon>
        <taxon>Paramecium</taxon>
    </lineage>
</organism>
<evidence type="ECO:0000313" key="4">
    <source>
        <dbReference type="Proteomes" id="UP000692954"/>
    </source>
</evidence>
<feature type="chain" id="PRO_5035909271" description="H-type lectin domain-containing protein" evidence="1">
    <location>
        <begin position="18"/>
        <end position="418"/>
    </location>
</feature>
<dbReference type="InterPro" id="IPR019019">
    <property type="entry name" value="H-type_lectin_domain"/>
</dbReference>